<evidence type="ECO:0000313" key="2">
    <source>
        <dbReference type="Proteomes" id="UP000483820"/>
    </source>
</evidence>
<name>A0A6A5HAS7_CAERE</name>
<organism evidence="1 2">
    <name type="scientific">Caenorhabditis remanei</name>
    <name type="common">Caenorhabditis vulgaris</name>
    <dbReference type="NCBI Taxonomy" id="31234"/>
    <lineage>
        <taxon>Eukaryota</taxon>
        <taxon>Metazoa</taxon>
        <taxon>Ecdysozoa</taxon>
        <taxon>Nematoda</taxon>
        <taxon>Chromadorea</taxon>
        <taxon>Rhabditida</taxon>
        <taxon>Rhabditina</taxon>
        <taxon>Rhabditomorpha</taxon>
        <taxon>Rhabditoidea</taxon>
        <taxon>Rhabditidae</taxon>
        <taxon>Peloderinae</taxon>
        <taxon>Caenorhabditis</taxon>
    </lineage>
</organism>
<dbReference type="AlphaFoldDB" id="A0A6A5HAS7"/>
<dbReference type="Proteomes" id="UP000483820">
    <property type="component" value="Chromosome II"/>
</dbReference>
<dbReference type="KEGG" id="crq:GCK72_004881"/>
<proteinExistence type="predicted"/>
<dbReference type="RefSeq" id="XP_053589124.1">
    <property type="nucleotide sequence ID" value="XM_053724930.1"/>
</dbReference>
<evidence type="ECO:0000313" key="1">
    <source>
        <dbReference type="EMBL" id="KAF1764930.1"/>
    </source>
</evidence>
<protein>
    <submittedName>
        <fullName evidence="1">Uncharacterized protein</fullName>
    </submittedName>
</protein>
<dbReference type="CTD" id="78774011"/>
<gene>
    <name evidence="1" type="ORF">GCK72_004881</name>
</gene>
<sequence>MLSRPKCHRRFKHTVFGYLNVLLKWYEERTCRRSRASRPEHGGGNRAAGFVAMNLGACKWRTSYGFQPLASKAQALYTYGGRPQYA</sequence>
<dbReference type="GeneID" id="78774011"/>
<accession>A0A6A5HAS7</accession>
<comment type="caution">
    <text evidence="1">The sequence shown here is derived from an EMBL/GenBank/DDBJ whole genome shotgun (WGS) entry which is preliminary data.</text>
</comment>
<dbReference type="EMBL" id="WUAV01000002">
    <property type="protein sequence ID" value="KAF1764930.1"/>
    <property type="molecule type" value="Genomic_DNA"/>
</dbReference>
<reference evidence="1 2" key="1">
    <citation type="submission" date="2019-12" db="EMBL/GenBank/DDBJ databases">
        <title>Chromosome-level assembly of the Caenorhabditis remanei genome.</title>
        <authorList>
            <person name="Teterina A.A."/>
            <person name="Willis J.H."/>
            <person name="Phillips P.C."/>
        </authorList>
    </citation>
    <scope>NUCLEOTIDE SEQUENCE [LARGE SCALE GENOMIC DNA]</scope>
    <source>
        <strain evidence="1 2">PX506</strain>
        <tissue evidence="1">Whole organism</tissue>
    </source>
</reference>